<dbReference type="InterPro" id="IPR013022">
    <property type="entry name" value="Xyl_isomerase-like_TIM-brl"/>
</dbReference>
<dbReference type="PROSITE" id="PS00731">
    <property type="entry name" value="AP_NUCLEASE_F2_3"/>
    <property type="match status" value="1"/>
</dbReference>
<dbReference type="InParanoid" id="G7EB47"/>
<keyword evidence="5" id="KW-0227">DNA damage</keyword>
<dbReference type="SUPFAM" id="SSF51658">
    <property type="entry name" value="Xylose isomerase-like"/>
    <property type="match status" value="1"/>
</dbReference>
<dbReference type="InterPro" id="IPR036237">
    <property type="entry name" value="Xyl_isomerase-like_sf"/>
</dbReference>
<comment type="similarity">
    <text evidence="2">Belongs to the AP endonuclease 2 family.</text>
</comment>
<reference evidence="11 12" key="2">
    <citation type="journal article" date="2012" name="Open Biol.">
        <title>Characteristics of nucleosomes and linker DNA regions on the genome of the basidiomycete Mixia osmundae revealed by mono- and dinucleosome mapping.</title>
        <authorList>
            <person name="Nishida H."/>
            <person name="Kondo S."/>
            <person name="Matsumoto T."/>
            <person name="Suzuki Y."/>
            <person name="Yoshikawa H."/>
            <person name="Taylor T.D."/>
            <person name="Sugiyama J."/>
        </authorList>
    </citation>
    <scope>NUCLEOTIDE SEQUENCE [LARGE SCALE GENOMIC DNA]</scope>
    <source>
        <strain evidence="12">CBS 9802 / IAM 14324 / JCM 22182 / KY 12970</strain>
    </source>
</reference>
<feature type="compositionally biased region" description="Basic and acidic residues" evidence="9">
    <location>
        <begin position="562"/>
        <end position="584"/>
    </location>
</feature>
<dbReference type="GO" id="GO:0003677">
    <property type="term" value="F:DNA binding"/>
    <property type="evidence" value="ECO:0007669"/>
    <property type="project" value="InterPro"/>
</dbReference>
<feature type="region of interest" description="Disordered" evidence="9">
    <location>
        <begin position="548"/>
        <end position="608"/>
    </location>
</feature>
<dbReference type="OMA" id="HIVTHMA"/>
<dbReference type="Pfam" id="PF01261">
    <property type="entry name" value="AP_endonuc_2"/>
    <property type="match status" value="1"/>
</dbReference>
<evidence type="ECO:0000256" key="7">
    <source>
        <dbReference type="ARBA" id="ARBA00022833"/>
    </source>
</evidence>
<evidence type="ECO:0000256" key="6">
    <source>
        <dbReference type="ARBA" id="ARBA00022801"/>
    </source>
</evidence>
<evidence type="ECO:0000256" key="9">
    <source>
        <dbReference type="SAM" id="MobiDB-lite"/>
    </source>
</evidence>
<dbReference type="InterPro" id="IPR018246">
    <property type="entry name" value="AP_endonuc_F2_Zn_BS"/>
</dbReference>
<protein>
    <recommendedName>
        <fullName evidence="3">Apurinic-apyrimidinic endonuclease 1</fullName>
    </recommendedName>
</protein>
<dbReference type="AlphaFoldDB" id="G7EB47"/>
<dbReference type="GO" id="GO:0008081">
    <property type="term" value="F:phosphoric diester hydrolase activity"/>
    <property type="evidence" value="ECO:0007669"/>
    <property type="project" value="TreeGrafter"/>
</dbReference>
<feature type="compositionally biased region" description="Polar residues" evidence="9">
    <location>
        <begin position="68"/>
        <end position="81"/>
    </location>
</feature>
<keyword evidence="6" id="KW-0378">Hydrolase</keyword>
<sequence>MVKRWLEATGVAQEDEMDASMARLFNHQRTMARPSRRGKGKQVQAEQSSEESESELSSVDEDYKPGTSPAQSSHEATTGQRPSRKSRLSAEAAIRSGIEAVETHKARKRFKVDADAESLSLQGTPASKAKGKRPSRSKGQTALDKSQTAGTAGREVEPLSEKTVKAMTAIEEIDPVEEVLKPKRSRKRKTVEPVDYPERQLSSKKYIGAHVSAAGGAHNSVHNALLIGAKAFALFLKSQRQWKGPPISDEAKFEFPLRCAGLMTSHDDHLEDEQDIKRHIQLADGKGFDQSKHIVTHMAYLINLANPDPNKHEQAFEAFVDEMQRAHQLGIKLVNFHPGSTVGECTREAGLAAVASAINRAHERVPSVTVLIETMAETNNKLGGAFTDLAAIIDDVHDKSRIGVCFDTCHVFAYGHDLRSPEAYQTTLAEFNRVVGLQYIKAVHLNDSKTDLGSHRDLHENIGLGFLGLNAFANLMTDPRFDDVPMILETPMLDGTLSGADKKSDKPGQGGAGVWQREIQLLYALESNDRALADRLLAEVREIVEESRRVKDERKAAHKAQKAMEKAERRAGDVESARPEREDGSVGPYGSNHDKAQLSKRKSRVKAN</sequence>
<dbReference type="GO" id="GO:0003906">
    <property type="term" value="F:DNA-(apurinic or apyrimidinic site) endonuclease activity"/>
    <property type="evidence" value="ECO:0007669"/>
    <property type="project" value="TreeGrafter"/>
</dbReference>
<name>G7EB47_MIXOS</name>
<comment type="caution">
    <text evidence="11">The sequence shown here is derived from an EMBL/GenBank/DDBJ whole genome shotgun (WGS) entry which is preliminary data.</text>
</comment>
<organism evidence="11 12">
    <name type="scientific">Mixia osmundae (strain CBS 9802 / IAM 14324 / JCM 22182 / KY 12970)</name>
    <dbReference type="NCBI Taxonomy" id="764103"/>
    <lineage>
        <taxon>Eukaryota</taxon>
        <taxon>Fungi</taxon>
        <taxon>Dikarya</taxon>
        <taxon>Basidiomycota</taxon>
        <taxon>Pucciniomycotina</taxon>
        <taxon>Mixiomycetes</taxon>
        <taxon>Mixiales</taxon>
        <taxon>Mixiaceae</taxon>
        <taxon>Mixia</taxon>
    </lineage>
</organism>
<evidence type="ECO:0000256" key="4">
    <source>
        <dbReference type="ARBA" id="ARBA00022723"/>
    </source>
</evidence>
<evidence type="ECO:0000256" key="8">
    <source>
        <dbReference type="ARBA" id="ARBA00023204"/>
    </source>
</evidence>
<dbReference type="PROSITE" id="PS00730">
    <property type="entry name" value="AP_NUCLEASE_F2_2"/>
    <property type="match status" value="1"/>
</dbReference>
<keyword evidence="7" id="KW-0862">Zinc</keyword>
<evidence type="ECO:0000256" key="5">
    <source>
        <dbReference type="ARBA" id="ARBA00022763"/>
    </source>
</evidence>
<keyword evidence="8" id="KW-0234">DNA repair</keyword>
<dbReference type="STRING" id="764103.G7EB47"/>
<dbReference type="SMART" id="SM00518">
    <property type="entry name" value="AP2Ec"/>
    <property type="match status" value="1"/>
</dbReference>
<dbReference type="eggNOG" id="KOG3997">
    <property type="taxonomic scope" value="Eukaryota"/>
</dbReference>
<dbReference type="RefSeq" id="XP_014565132.1">
    <property type="nucleotide sequence ID" value="XM_014709646.1"/>
</dbReference>
<dbReference type="Proteomes" id="UP000009131">
    <property type="component" value="Unassembled WGS sequence"/>
</dbReference>
<feature type="compositionally biased region" description="Polar residues" evidence="9">
    <location>
        <begin position="137"/>
        <end position="150"/>
    </location>
</feature>
<dbReference type="NCBIfam" id="TIGR00587">
    <property type="entry name" value="nfo"/>
    <property type="match status" value="1"/>
</dbReference>
<evidence type="ECO:0000313" key="11">
    <source>
        <dbReference type="EMBL" id="GAB00058.1"/>
    </source>
</evidence>
<dbReference type="PANTHER" id="PTHR21445">
    <property type="entry name" value="ENDONUCLEASE IV ENDODEOXYRIBONUCLEASE IV"/>
    <property type="match status" value="1"/>
</dbReference>
<evidence type="ECO:0000256" key="1">
    <source>
        <dbReference type="ARBA" id="ARBA00001947"/>
    </source>
</evidence>
<keyword evidence="4" id="KW-0479">Metal-binding</keyword>
<dbReference type="Gene3D" id="3.20.20.150">
    <property type="entry name" value="Divalent-metal-dependent TIM barrel enzymes"/>
    <property type="match status" value="1"/>
</dbReference>
<dbReference type="EMBL" id="BABT02000261">
    <property type="protein sequence ID" value="GAB00058.1"/>
    <property type="molecule type" value="Genomic_DNA"/>
</dbReference>
<feature type="region of interest" description="Disordered" evidence="9">
    <location>
        <begin position="1"/>
        <end position="92"/>
    </location>
</feature>
<evidence type="ECO:0000256" key="3">
    <source>
        <dbReference type="ARBA" id="ARBA00021759"/>
    </source>
</evidence>
<dbReference type="GO" id="GO:0006284">
    <property type="term" value="P:base-excision repair"/>
    <property type="evidence" value="ECO:0007669"/>
    <property type="project" value="TreeGrafter"/>
</dbReference>
<dbReference type="PANTHER" id="PTHR21445:SF0">
    <property type="entry name" value="APURINIC-APYRIMIDINIC ENDONUCLEASE"/>
    <property type="match status" value="1"/>
</dbReference>
<evidence type="ECO:0000259" key="10">
    <source>
        <dbReference type="Pfam" id="PF01261"/>
    </source>
</evidence>
<dbReference type="HAMAP" id="MF_00152">
    <property type="entry name" value="Nfo"/>
    <property type="match status" value="1"/>
</dbReference>
<evidence type="ECO:0000313" key="12">
    <source>
        <dbReference type="Proteomes" id="UP000009131"/>
    </source>
</evidence>
<proteinExistence type="inferred from homology"/>
<feature type="compositionally biased region" description="Basic residues" evidence="9">
    <location>
        <begin position="598"/>
        <end position="608"/>
    </location>
</feature>
<dbReference type="GO" id="GO:0005634">
    <property type="term" value="C:nucleus"/>
    <property type="evidence" value="ECO:0007669"/>
    <property type="project" value="TreeGrafter"/>
</dbReference>
<comment type="cofactor">
    <cofactor evidence="1">
        <name>Zn(2+)</name>
        <dbReference type="ChEBI" id="CHEBI:29105"/>
    </cofactor>
</comment>
<feature type="compositionally biased region" description="Acidic residues" evidence="9">
    <location>
        <begin position="48"/>
        <end position="60"/>
    </location>
</feature>
<gene>
    <name evidence="11" type="primary">Mo06760</name>
    <name evidence="11" type="ORF">E5Q_06760</name>
</gene>
<reference evidence="11 12" key="1">
    <citation type="journal article" date="2011" name="J. Gen. Appl. Microbiol.">
        <title>Draft genome sequencing of the enigmatic basidiomycete Mixia osmundae.</title>
        <authorList>
            <person name="Nishida H."/>
            <person name="Nagatsuka Y."/>
            <person name="Sugiyama J."/>
        </authorList>
    </citation>
    <scope>NUCLEOTIDE SEQUENCE [LARGE SCALE GENOMIC DNA]</scope>
    <source>
        <strain evidence="12">CBS 9802 / IAM 14324 / JCM 22182 / KY 12970</strain>
    </source>
</reference>
<dbReference type="OrthoDB" id="7663182at2759"/>
<dbReference type="PROSITE" id="PS51432">
    <property type="entry name" value="AP_NUCLEASE_F2_4"/>
    <property type="match status" value="1"/>
</dbReference>
<feature type="region of interest" description="Disordered" evidence="9">
    <location>
        <begin position="113"/>
        <end position="158"/>
    </location>
</feature>
<dbReference type="GO" id="GO:0008270">
    <property type="term" value="F:zinc ion binding"/>
    <property type="evidence" value="ECO:0007669"/>
    <property type="project" value="InterPro"/>
</dbReference>
<dbReference type="CDD" id="cd00019">
    <property type="entry name" value="AP2Ec"/>
    <property type="match status" value="1"/>
</dbReference>
<dbReference type="InterPro" id="IPR001719">
    <property type="entry name" value="AP_endonuc_2"/>
</dbReference>
<keyword evidence="12" id="KW-1185">Reference proteome</keyword>
<evidence type="ECO:0000256" key="2">
    <source>
        <dbReference type="ARBA" id="ARBA00005340"/>
    </source>
</evidence>
<accession>G7EB47</accession>
<dbReference type="HOGENOM" id="CLU_025885_1_3_1"/>
<dbReference type="FunFam" id="3.20.20.150:FF:000001">
    <property type="entry name" value="Probable endonuclease 4"/>
    <property type="match status" value="1"/>
</dbReference>
<feature type="domain" description="Xylose isomerase-like TIM barrel" evidence="10">
    <location>
        <begin position="227"/>
        <end position="492"/>
    </location>
</feature>
<dbReference type="GO" id="GO:0005739">
    <property type="term" value="C:mitochondrion"/>
    <property type="evidence" value="ECO:0007669"/>
    <property type="project" value="TreeGrafter"/>
</dbReference>